<reference evidence="1" key="1">
    <citation type="submission" date="2019-08" db="EMBL/GenBank/DDBJ databases">
        <authorList>
            <person name="Zhou D."/>
            <person name="Chen F."/>
        </authorList>
    </citation>
    <scope>NUCLEOTIDE SEQUENCE</scope>
    <source>
        <strain evidence="1">QJ20133</strain>
        <plasmid evidence="1">pJ20133-VIM</plasmid>
    </source>
</reference>
<dbReference type="AlphaFoldDB" id="A0A6B7Q2D3"/>
<dbReference type="EMBL" id="MN310371">
    <property type="protein sequence ID" value="QFX76323.1"/>
    <property type="molecule type" value="Genomic_DNA"/>
</dbReference>
<geneLocation type="plasmid" evidence="1">
    <name>pJ20133-VIM</name>
</geneLocation>
<sequence>MAPVRFFLNPNPCPVARCTNGSAAQYPTTSDAALAVSPGNVYANELAEKAAMQMAPTT</sequence>
<name>A0A6B7Q2D3_9PSED</name>
<keyword evidence="1" id="KW-0614">Plasmid</keyword>
<evidence type="ECO:0000313" key="1">
    <source>
        <dbReference type="EMBL" id="QFX76323.1"/>
    </source>
</evidence>
<accession>A0A6B7Q2D3</accession>
<organism evidence="1">
    <name type="scientific">Pseudomonas monteilii</name>
    <dbReference type="NCBI Taxonomy" id="76759"/>
    <lineage>
        <taxon>Bacteria</taxon>
        <taxon>Pseudomonadati</taxon>
        <taxon>Pseudomonadota</taxon>
        <taxon>Gammaproteobacteria</taxon>
        <taxon>Pseudomonadales</taxon>
        <taxon>Pseudomonadaceae</taxon>
        <taxon>Pseudomonas</taxon>
    </lineage>
</organism>
<proteinExistence type="predicted"/>
<protein>
    <submittedName>
        <fullName evidence="1">Uncharacterized protein</fullName>
    </submittedName>
</protein>